<evidence type="ECO:0000313" key="8">
    <source>
        <dbReference type="Proteomes" id="UP000006176"/>
    </source>
</evidence>
<dbReference type="InterPro" id="IPR051533">
    <property type="entry name" value="WaaL-like"/>
</dbReference>
<evidence type="ECO:0000256" key="5">
    <source>
        <dbReference type="SAM" id="Phobius"/>
    </source>
</evidence>
<dbReference type="HOGENOM" id="CLU_051481_1_0_7"/>
<feature type="transmembrane region" description="Helical" evidence="5">
    <location>
        <begin position="184"/>
        <end position="202"/>
    </location>
</feature>
<dbReference type="PANTHER" id="PTHR37422">
    <property type="entry name" value="TEICHURONIC ACID BIOSYNTHESIS PROTEIN TUAE"/>
    <property type="match status" value="1"/>
</dbReference>
<feature type="transmembrane region" description="Helical" evidence="5">
    <location>
        <begin position="20"/>
        <end position="53"/>
    </location>
</feature>
<comment type="subcellular location">
    <subcellularLocation>
        <location evidence="1">Membrane</location>
        <topology evidence="1">Multi-pass membrane protein</topology>
    </subcellularLocation>
</comment>
<evidence type="ECO:0000256" key="2">
    <source>
        <dbReference type="ARBA" id="ARBA00022692"/>
    </source>
</evidence>
<dbReference type="eggNOG" id="COG3307">
    <property type="taxonomic scope" value="Bacteria"/>
</dbReference>
<reference evidence="7 8" key="1">
    <citation type="submission" date="2012-06" db="EMBL/GenBank/DDBJ databases">
        <title>Complete sequence of Sulfurospirillum barnesii SES-3.</title>
        <authorList>
            <consortium name="US DOE Joint Genome Institute"/>
            <person name="Lucas S."/>
            <person name="Han J."/>
            <person name="Lapidus A."/>
            <person name="Cheng J.-F."/>
            <person name="Goodwin L."/>
            <person name="Pitluck S."/>
            <person name="Peters L."/>
            <person name="Ovchinnikova G."/>
            <person name="Lu M."/>
            <person name="Detter J.C."/>
            <person name="Han C."/>
            <person name="Tapia R."/>
            <person name="Land M."/>
            <person name="Hauser L."/>
            <person name="Kyrpides N."/>
            <person name="Ivanova N."/>
            <person name="Pagani I."/>
            <person name="Stolz J."/>
            <person name="Arkin A."/>
            <person name="Dehal P."/>
            <person name="Oremland R."/>
            <person name="Saltikov C."/>
            <person name="Basu P."/>
            <person name="Hollibaugh J."/>
            <person name="Newman D."/>
            <person name="Stolyar S."/>
            <person name="Hazen T."/>
            <person name="Woyke T."/>
        </authorList>
    </citation>
    <scope>NUCLEOTIDE SEQUENCE [LARGE SCALE GENOMIC DNA]</scope>
    <source>
        <strain evidence="8">ATCC 700032 / DSM 10660 / SES-3</strain>
    </source>
</reference>
<dbReference type="RefSeq" id="WP_014770061.1">
    <property type="nucleotide sequence ID" value="NC_018002.1"/>
</dbReference>
<feature type="transmembrane region" description="Helical" evidence="5">
    <location>
        <begin position="208"/>
        <end position="224"/>
    </location>
</feature>
<protein>
    <submittedName>
        <fullName evidence="7">Lipid A core-O-antigen ligase-like enyme</fullName>
    </submittedName>
</protein>
<dbReference type="EMBL" id="CP003333">
    <property type="protein sequence ID" value="AFL69185.1"/>
    <property type="molecule type" value="Genomic_DNA"/>
</dbReference>
<dbReference type="InterPro" id="IPR007016">
    <property type="entry name" value="O-antigen_ligase-rel_domated"/>
</dbReference>
<organism evidence="7 8">
    <name type="scientific">Sulfurospirillum barnesii (strain ATCC 700032 / DSM 10660 / SES-3)</name>
    <dbReference type="NCBI Taxonomy" id="760154"/>
    <lineage>
        <taxon>Bacteria</taxon>
        <taxon>Pseudomonadati</taxon>
        <taxon>Campylobacterota</taxon>
        <taxon>Epsilonproteobacteria</taxon>
        <taxon>Campylobacterales</taxon>
        <taxon>Sulfurospirillaceae</taxon>
        <taxon>Sulfurospirillum</taxon>
    </lineage>
</organism>
<accession>I3XZ11</accession>
<dbReference type="PANTHER" id="PTHR37422:SF13">
    <property type="entry name" value="LIPOPOLYSACCHARIDE BIOSYNTHESIS PROTEIN PA4999-RELATED"/>
    <property type="match status" value="1"/>
</dbReference>
<keyword evidence="2 5" id="KW-0812">Transmembrane</keyword>
<dbReference type="PATRIC" id="fig|760154.4.peg.1902"/>
<keyword evidence="3 5" id="KW-1133">Transmembrane helix</keyword>
<keyword evidence="7" id="KW-0436">Ligase</keyword>
<name>I3XZ11_SULBS</name>
<evidence type="ECO:0000313" key="7">
    <source>
        <dbReference type="EMBL" id="AFL69185.1"/>
    </source>
</evidence>
<dbReference type="KEGG" id="sba:Sulba_1905"/>
<feature type="transmembrane region" description="Helical" evidence="5">
    <location>
        <begin position="91"/>
        <end position="111"/>
    </location>
</feature>
<gene>
    <name evidence="7" type="ordered locus">Sulba_1905</name>
</gene>
<feature type="domain" description="O-antigen ligase-related" evidence="6">
    <location>
        <begin position="192"/>
        <end position="350"/>
    </location>
</feature>
<dbReference type="GO" id="GO:0016874">
    <property type="term" value="F:ligase activity"/>
    <property type="evidence" value="ECO:0007669"/>
    <property type="project" value="UniProtKB-KW"/>
</dbReference>
<keyword evidence="8" id="KW-1185">Reference proteome</keyword>
<feature type="transmembrane region" description="Helical" evidence="5">
    <location>
        <begin position="369"/>
        <end position="387"/>
    </location>
</feature>
<evidence type="ECO:0000259" key="6">
    <source>
        <dbReference type="Pfam" id="PF04932"/>
    </source>
</evidence>
<dbReference type="AlphaFoldDB" id="I3XZ11"/>
<evidence type="ECO:0000256" key="3">
    <source>
        <dbReference type="ARBA" id="ARBA00022989"/>
    </source>
</evidence>
<feature type="transmembrane region" description="Helical" evidence="5">
    <location>
        <begin position="118"/>
        <end position="139"/>
    </location>
</feature>
<dbReference type="OrthoDB" id="5292786at2"/>
<dbReference type="GO" id="GO:0016020">
    <property type="term" value="C:membrane"/>
    <property type="evidence" value="ECO:0007669"/>
    <property type="project" value="UniProtKB-SubCell"/>
</dbReference>
<feature type="transmembrane region" description="Helical" evidence="5">
    <location>
        <begin position="334"/>
        <end position="357"/>
    </location>
</feature>
<feature type="transmembrane region" description="Helical" evidence="5">
    <location>
        <begin position="65"/>
        <end position="85"/>
    </location>
</feature>
<feature type="transmembrane region" description="Helical" evidence="5">
    <location>
        <begin position="159"/>
        <end position="177"/>
    </location>
</feature>
<evidence type="ECO:0000256" key="1">
    <source>
        <dbReference type="ARBA" id="ARBA00004141"/>
    </source>
</evidence>
<dbReference type="STRING" id="760154.Sulba_1905"/>
<keyword evidence="4 5" id="KW-0472">Membrane</keyword>
<dbReference type="Proteomes" id="UP000006176">
    <property type="component" value="Chromosome"/>
</dbReference>
<evidence type="ECO:0000256" key="4">
    <source>
        <dbReference type="ARBA" id="ARBA00023136"/>
    </source>
</evidence>
<sequence>MSLSFPMFSYPFETKLEKVTFYSLFLFMLLVPFSRAFVSFCVFYFPVLLFLNFGVKGVLERLRQTPVVLSLALFVGYMTLTLLWTEHFDDADGILKLYFLLSLVPSIGFLVKREWLKPLVLAFLCALCVSSVLSMGHYLEWWQIKDKTQVNTSPFMNSIHYSMFMAVGAISSLYFLIMLKIDWLKKSLFLALFLLFTVTLFLSDGRTGQLSFLVAVCLLIVMLFRNNMKLFLSVTILFVLSLYSLYTLIPRFESRVNAVVRNLTTLENGSFDTSVGRRIAYWLLAKEIVLDYPLFGVGFGDYKLGAKEVLEKKDFGMDEAVKAFVVSRHFHNQYLMAVVQGGLIGLILLLNVFASLYRLSIETPVYRHLSILLLSVYAVGCLTEPLLILQNPLTVFALVVGFSVVATQPKEYRSLLKKVE</sequence>
<proteinExistence type="predicted"/>
<feature type="transmembrane region" description="Helical" evidence="5">
    <location>
        <begin position="231"/>
        <end position="249"/>
    </location>
</feature>
<dbReference type="Pfam" id="PF04932">
    <property type="entry name" value="Wzy_C"/>
    <property type="match status" value="1"/>
</dbReference>